<feature type="region of interest" description="Disordered" evidence="3">
    <location>
        <begin position="227"/>
        <end position="511"/>
    </location>
</feature>
<reference evidence="4" key="1">
    <citation type="submission" date="2016-04" db="EMBL/GenBank/DDBJ databases">
        <authorList>
            <person name="Nguyen H.D."/>
            <person name="Kesanakurti P."/>
            <person name="Cullis J."/>
            <person name="Levesque C.A."/>
            <person name="Hambleton S."/>
        </authorList>
    </citation>
    <scope>NUCLEOTIDE SEQUENCE</scope>
    <source>
        <strain evidence="4">DAOMC 238032</strain>
    </source>
</reference>
<feature type="compositionally biased region" description="Low complexity" evidence="3">
    <location>
        <begin position="24"/>
        <end position="40"/>
    </location>
</feature>
<feature type="compositionally biased region" description="Acidic residues" evidence="3">
    <location>
        <begin position="352"/>
        <end position="363"/>
    </location>
</feature>
<feature type="compositionally biased region" description="Polar residues" evidence="3">
    <location>
        <begin position="114"/>
        <end position="123"/>
    </location>
</feature>
<evidence type="ECO:0000313" key="4">
    <source>
        <dbReference type="EMBL" id="KAE8256999.1"/>
    </source>
</evidence>
<keyword evidence="1" id="KW-0479">Metal-binding</keyword>
<dbReference type="Pfam" id="PF00653">
    <property type="entry name" value="BIR"/>
    <property type="match status" value="1"/>
</dbReference>
<dbReference type="PANTHER" id="PTHR46771:SF5">
    <property type="entry name" value="DETERIN"/>
    <property type="match status" value="1"/>
</dbReference>
<dbReference type="SUPFAM" id="SSF57924">
    <property type="entry name" value="Inhibitor of apoptosis (IAP) repeat"/>
    <property type="match status" value="2"/>
</dbReference>
<feature type="compositionally biased region" description="Acidic residues" evidence="3">
    <location>
        <begin position="259"/>
        <end position="295"/>
    </location>
</feature>
<dbReference type="SMART" id="SM00238">
    <property type="entry name" value="BIR"/>
    <property type="match status" value="2"/>
</dbReference>
<accession>A0A177UKP7</accession>
<evidence type="ECO:0000313" key="5">
    <source>
        <dbReference type="Proteomes" id="UP000077671"/>
    </source>
</evidence>
<comment type="caution">
    <text evidence="4">The sequence shown here is derived from an EMBL/GenBank/DDBJ whole genome shotgun (WGS) entry which is preliminary data.</text>
</comment>
<feature type="compositionally biased region" description="Low complexity" evidence="3">
    <location>
        <begin position="338"/>
        <end position="347"/>
    </location>
</feature>
<dbReference type="PANTHER" id="PTHR46771">
    <property type="entry name" value="DETERIN"/>
    <property type="match status" value="1"/>
</dbReference>
<feature type="compositionally biased region" description="Basic and acidic residues" evidence="3">
    <location>
        <begin position="311"/>
        <end position="330"/>
    </location>
</feature>
<feature type="region of interest" description="Disordered" evidence="3">
    <location>
        <begin position="585"/>
        <end position="651"/>
    </location>
</feature>
<evidence type="ECO:0000256" key="3">
    <source>
        <dbReference type="SAM" id="MobiDB-lite"/>
    </source>
</evidence>
<keyword evidence="2" id="KW-0862">Zinc</keyword>
<protein>
    <submittedName>
        <fullName evidence="4">Uncharacterized protein</fullName>
    </submittedName>
</protein>
<dbReference type="PROSITE" id="PS50143">
    <property type="entry name" value="BIR_REPEAT_2"/>
    <property type="match status" value="2"/>
</dbReference>
<dbReference type="Gene3D" id="1.10.1170.10">
    <property type="entry name" value="Inhibitor Of Apoptosis Protein (2mihbC-IAP-1), Chain A"/>
    <property type="match status" value="2"/>
</dbReference>
<dbReference type="InterPro" id="IPR001370">
    <property type="entry name" value="BIR_rpt"/>
</dbReference>
<dbReference type="InterPro" id="IPR051190">
    <property type="entry name" value="Baculoviral_IAP"/>
</dbReference>
<dbReference type="CDD" id="cd00022">
    <property type="entry name" value="BIR"/>
    <property type="match status" value="1"/>
</dbReference>
<evidence type="ECO:0000256" key="1">
    <source>
        <dbReference type="ARBA" id="ARBA00022723"/>
    </source>
</evidence>
<feature type="region of interest" description="Disordered" evidence="3">
    <location>
        <begin position="12"/>
        <end position="40"/>
    </location>
</feature>
<name>A0A177UKP7_9BASI</name>
<feature type="region of interest" description="Disordered" evidence="3">
    <location>
        <begin position="106"/>
        <end position="143"/>
    </location>
</feature>
<evidence type="ECO:0000256" key="2">
    <source>
        <dbReference type="ARBA" id="ARBA00022833"/>
    </source>
</evidence>
<feature type="compositionally biased region" description="Low complexity" evidence="3">
    <location>
        <begin position="606"/>
        <end position="617"/>
    </location>
</feature>
<dbReference type="EMBL" id="LWDD02000700">
    <property type="protein sequence ID" value="KAE8256999.1"/>
    <property type="molecule type" value="Genomic_DNA"/>
</dbReference>
<sequence length="651" mass="71491">MSMAIEEHRIASFTDTRPAWPHPTSSASTSRSKASTNSRAHQYPLPEQLAAASFYFSPSPDAPDNCTSFIDGTNIANWMTGDDPIDRLSGVKPNHPWILIMRSAQGAEEHPSEHQNNNKSISRSTKKTAKMRGRSRGDKTMDVTVDPDSLAQFSWQDDDLLPDSKVMIAARKATFGKEWPHDSKRAWSCTSAKVAAAGFHFDPSVEEPDNAICAYCKKALAGWEKSDDPIHEHQRRRPECPFFNTRTRGSLGRKRKATEEEEKEENEVEQEMDVEIEVEQEQEQQQEEEPEEEEPEKEKESKKEPKKGKAKEKVAAKEKTAAKEKSTAKEKGKKKQKASVSTKVSAAISHAEEDEDDEEDGPDDGPSRILTNRNKSAVLQPKSGEVKELPALEPTSDEPALPKARSGKGKELPVLQPTSDDPALPRPRSVKGKEPTVLQRTSDERAVLQPRSGKGKELPQIQPASNESAVLQPRSGKGKELPQIQPASHEPPVPQPRSEKDNELPLILSTSDQPISEADLVKTVGQYLREKTNEAAQEMRAQAEVKLANFRKRVFSMREEIEATLTGKRRVVRSKADVQAVVDRLSGAGGGVGSSRDRDADADVFGPGPSSGLELGSDLAESSSSRAAGVKKGKPKAKGRPKLPVFASTPP</sequence>
<dbReference type="GO" id="GO:0046872">
    <property type="term" value="F:metal ion binding"/>
    <property type="evidence" value="ECO:0007669"/>
    <property type="project" value="UniProtKB-KW"/>
</dbReference>
<feature type="compositionally biased region" description="Basic residues" evidence="3">
    <location>
        <begin position="629"/>
        <end position="641"/>
    </location>
</feature>
<reference evidence="4" key="2">
    <citation type="journal article" date="2019" name="IMA Fungus">
        <title>Genome sequencing and comparison of five Tilletia species to identify candidate genes for the detection of regulated species infecting wheat.</title>
        <authorList>
            <person name="Nguyen H.D.T."/>
            <person name="Sultana T."/>
            <person name="Kesanakurti P."/>
            <person name="Hambleton S."/>
        </authorList>
    </citation>
    <scope>NUCLEOTIDE SEQUENCE</scope>
    <source>
        <strain evidence="4">DAOMC 238032</strain>
    </source>
</reference>
<dbReference type="AlphaFoldDB" id="A0A177UKP7"/>
<dbReference type="Proteomes" id="UP000077671">
    <property type="component" value="Unassembled WGS sequence"/>
</dbReference>
<proteinExistence type="predicted"/>
<gene>
    <name evidence="4" type="ORF">A4X03_0g4847</name>
</gene>
<feature type="compositionally biased region" description="Basic residues" evidence="3">
    <location>
        <begin position="124"/>
        <end position="134"/>
    </location>
</feature>
<organism evidence="4 5">
    <name type="scientific">Tilletia caries</name>
    <name type="common">wheat bunt fungus</name>
    <dbReference type="NCBI Taxonomy" id="13290"/>
    <lineage>
        <taxon>Eukaryota</taxon>
        <taxon>Fungi</taxon>
        <taxon>Dikarya</taxon>
        <taxon>Basidiomycota</taxon>
        <taxon>Ustilaginomycotina</taxon>
        <taxon>Exobasidiomycetes</taxon>
        <taxon>Tilletiales</taxon>
        <taxon>Tilletiaceae</taxon>
        <taxon>Tilletia</taxon>
    </lineage>
</organism>